<dbReference type="PANTHER" id="PTHR43266">
    <property type="entry name" value="MACROLIDE-EFFLUX PROTEIN"/>
    <property type="match status" value="1"/>
</dbReference>
<sequence>MTDRVNIRLLFTVWLGQLVSLIGSSLTGFVLGVWVYQKTGSVTQFSLIFLANTLPAVLIAPLAGVFADRWDRRRLMLLSDLGAAIGTAALALLVAGDNLAVWHIYLATALSASCSTVHQVSYQSMTPALVGKQHLARFNGLMQVSRAVQIAAPLLAGTLVVTIGVGGVMVVDLATFTVASLTLLLVRLPAEVTRPAGARQRQPVLRQATAGWHYLRRQRGLFNLMVLFGAYNFLFGIAGVLVQPLILSFSSADTLGVLMFAGGAGLFAGSMVMGAWGGPARKVHAIFLGLALGGVALVLHSLAPSPWLIGVVAPLFLFTLPVVNSSAMTLVQTKTDPTVLGRVLAAARVIGDSSIPLAYLLAGPLADGVFEPLMQPDGALAGSVGRVIGTGDGRGTALVFALTGTLMVLIVAFGWTRRPLRQVDLLPDALPAAPATPSPGSASESPDDRTADTGGDSSGDKGVDSQGDKPAAEPVHG</sequence>
<keyword evidence="4 8" id="KW-0812">Transmembrane</keyword>
<organism evidence="9 10">
    <name type="scientific">Micromonospora sonneratiae</name>
    <dbReference type="NCBI Taxonomy" id="1184706"/>
    <lineage>
        <taxon>Bacteria</taxon>
        <taxon>Bacillati</taxon>
        <taxon>Actinomycetota</taxon>
        <taxon>Actinomycetes</taxon>
        <taxon>Micromonosporales</taxon>
        <taxon>Micromonosporaceae</taxon>
        <taxon>Micromonospora</taxon>
    </lineage>
</organism>
<feature type="transmembrane region" description="Helical" evidence="8">
    <location>
        <begin position="221"/>
        <end position="242"/>
    </location>
</feature>
<keyword evidence="3" id="KW-1003">Cell membrane</keyword>
<feature type="transmembrane region" description="Helical" evidence="8">
    <location>
        <begin position="397"/>
        <end position="416"/>
    </location>
</feature>
<feature type="transmembrane region" description="Helical" evidence="8">
    <location>
        <begin position="75"/>
        <end position="96"/>
    </location>
</feature>
<evidence type="ECO:0000256" key="6">
    <source>
        <dbReference type="ARBA" id="ARBA00023136"/>
    </source>
</evidence>
<dbReference type="SUPFAM" id="SSF103473">
    <property type="entry name" value="MFS general substrate transporter"/>
    <property type="match status" value="1"/>
</dbReference>
<dbReference type="Gene3D" id="1.20.1250.20">
    <property type="entry name" value="MFS general substrate transporter like domains"/>
    <property type="match status" value="1"/>
</dbReference>
<comment type="caution">
    <text evidence="9">The sequence shown here is derived from an EMBL/GenBank/DDBJ whole genome shotgun (WGS) entry which is preliminary data.</text>
</comment>
<protein>
    <submittedName>
        <fullName evidence="9">MFS transporter</fullName>
    </submittedName>
</protein>
<feature type="region of interest" description="Disordered" evidence="7">
    <location>
        <begin position="430"/>
        <end position="477"/>
    </location>
</feature>
<evidence type="ECO:0000256" key="5">
    <source>
        <dbReference type="ARBA" id="ARBA00022989"/>
    </source>
</evidence>
<feature type="transmembrane region" description="Helical" evidence="8">
    <location>
        <begin position="42"/>
        <end position="63"/>
    </location>
</feature>
<dbReference type="EMBL" id="JBHTMP010000042">
    <property type="protein sequence ID" value="MFD1324089.1"/>
    <property type="molecule type" value="Genomic_DNA"/>
</dbReference>
<feature type="transmembrane region" description="Helical" evidence="8">
    <location>
        <begin position="308"/>
        <end position="331"/>
    </location>
</feature>
<evidence type="ECO:0000256" key="2">
    <source>
        <dbReference type="ARBA" id="ARBA00022448"/>
    </source>
</evidence>
<feature type="transmembrane region" description="Helical" evidence="8">
    <location>
        <begin position="254"/>
        <end position="276"/>
    </location>
</feature>
<dbReference type="Pfam" id="PF07690">
    <property type="entry name" value="MFS_1"/>
    <property type="match status" value="1"/>
</dbReference>
<keyword evidence="5 8" id="KW-1133">Transmembrane helix</keyword>
<keyword evidence="2" id="KW-0813">Transport</keyword>
<name>A0ABW3YL83_9ACTN</name>
<comment type="subcellular location">
    <subcellularLocation>
        <location evidence="1">Cell membrane</location>
        <topology evidence="1">Multi-pass membrane protein</topology>
    </subcellularLocation>
</comment>
<feature type="transmembrane region" description="Helical" evidence="8">
    <location>
        <begin position="343"/>
        <end position="362"/>
    </location>
</feature>
<dbReference type="InterPro" id="IPR036259">
    <property type="entry name" value="MFS_trans_sf"/>
</dbReference>
<evidence type="ECO:0000256" key="1">
    <source>
        <dbReference type="ARBA" id="ARBA00004651"/>
    </source>
</evidence>
<feature type="compositionally biased region" description="Low complexity" evidence="7">
    <location>
        <begin position="430"/>
        <end position="444"/>
    </location>
</feature>
<evidence type="ECO:0000256" key="7">
    <source>
        <dbReference type="SAM" id="MobiDB-lite"/>
    </source>
</evidence>
<accession>A0ABW3YL83</accession>
<evidence type="ECO:0000256" key="8">
    <source>
        <dbReference type="SAM" id="Phobius"/>
    </source>
</evidence>
<proteinExistence type="predicted"/>
<dbReference type="InterPro" id="IPR011701">
    <property type="entry name" value="MFS"/>
</dbReference>
<evidence type="ECO:0000313" key="10">
    <source>
        <dbReference type="Proteomes" id="UP001597260"/>
    </source>
</evidence>
<feature type="transmembrane region" description="Helical" evidence="8">
    <location>
        <begin position="12"/>
        <end position="36"/>
    </location>
</feature>
<dbReference type="PANTHER" id="PTHR43266:SF2">
    <property type="entry name" value="MAJOR FACILITATOR SUPERFAMILY (MFS) PROFILE DOMAIN-CONTAINING PROTEIN"/>
    <property type="match status" value="1"/>
</dbReference>
<gene>
    <name evidence="9" type="ORF">ACFQ4H_23670</name>
</gene>
<dbReference type="Proteomes" id="UP001597260">
    <property type="component" value="Unassembled WGS sequence"/>
</dbReference>
<feature type="transmembrane region" description="Helical" evidence="8">
    <location>
        <begin position="283"/>
        <end position="302"/>
    </location>
</feature>
<feature type="compositionally biased region" description="Basic and acidic residues" evidence="7">
    <location>
        <begin position="458"/>
        <end position="477"/>
    </location>
</feature>
<reference evidence="10" key="1">
    <citation type="journal article" date="2019" name="Int. J. Syst. Evol. Microbiol.">
        <title>The Global Catalogue of Microorganisms (GCM) 10K type strain sequencing project: providing services to taxonomists for standard genome sequencing and annotation.</title>
        <authorList>
            <consortium name="The Broad Institute Genomics Platform"/>
            <consortium name="The Broad Institute Genome Sequencing Center for Infectious Disease"/>
            <person name="Wu L."/>
            <person name="Ma J."/>
        </authorList>
    </citation>
    <scope>NUCLEOTIDE SEQUENCE [LARGE SCALE GENOMIC DNA]</scope>
    <source>
        <strain evidence="10">JCM 31037</strain>
    </source>
</reference>
<dbReference type="CDD" id="cd06173">
    <property type="entry name" value="MFS_MefA_like"/>
    <property type="match status" value="1"/>
</dbReference>
<keyword evidence="6 8" id="KW-0472">Membrane</keyword>
<evidence type="ECO:0000313" key="9">
    <source>
        <dbReference type="EMBL" id="MFD1324089.1"/>
    </source>
</evidence>
<evidence type="ECO:0000256" key="3">
    <source>
        <dbReference type="ARBA" id="ARBA00022475"/>
    </source>
</evidence>
<evidence type="ECO:0000256" key="4">
    <source>
        <dbReference type="ARBA" id="ARBA00022692"/>
    </source>
</evidence>
<feature type="transmembrane region" description="Helical" evidence="8">
    <location>
        <begin position="147"/>
        <end position="167"/>
    </location>
</feature>
<keyword evidence="10" id="KW-1185">Reference proteome</keyword>
<dbReference type="RefSeq" id="WP_377574143.1">
    <property type="nucleotide sequence ID" value="NZ_JBHTMP010000042.1"/>
</dbReference>